<evidence type="ECO:0000313" key="2">
    <source>
        <dbReference type="EMBL" id="RZR75113.1"/>
    </source>
</evidence>
<reference evidence="2" key="1">
    <citation type="journal article" date="2018" name="Data Brief">
        <title>Genome sequence data from 17 accessions of Ensete ventricosum, a staple food crop for millions in Ethiopia.</title>
        <authorList>
            <person name="Yemataw Z."/>
            <person name="Muzemil S."/>
            <person name="Ambachew D."/>
            <person name="Tripathi L."/>
            <person name="Tesfaye K."/>
            <person name="Chala A."/>
            <person name="Farbos A."/>
            <person name="O'Neill P."/>
            <person name="Moore K."/>
            <person name="Grant M."/>
            <person name="Studholme D.J."/>
        </authorList>
    </citation>
    <scope>NUCLEOTIDE SEQUENCE [LARGE SCALE GENOMIC DNA]</scope>
    <source>
        <tissue evidence="2">Leaf</tissue>
    </source>
</reference>
<dbReference type="AlphaFoldDB" id="A0A445MLL9"/>
<accession>A0A445MLL9</accession>
<dbReference type="EMBL" id="KV876557">
    <property type="protein sequence ID" value="RZR75113.1"/>
    <property type="molecule type" value="Genomic_DNA"/>
</dbReference>
<dbReference type="Proteomes" id="UP000290560">
    <property type="component" value="Unassembled WGS sequence"/>
</dbReference>
<protein>
    <submittedName>
        <fullName evidence="2">Uncharacterized protein</fullName>
    </submittedName>
</protein>
<name>A0A445MLL9_ENSVE</name>
<feature type="non-terminal residue" evidence="2">
    <location>
        <position position="1"/>
    </location>
</feature>
<proteinExistence type="predicted"/>
<evidence type="ECO:0000256" key="1">
    <source>
        <dbReference type="SAM" id="MobiDB-lite"/>
    </source>
</evidence>
<feature type="compositionally biased region" description="Basic and acidic residues" evidence="1">
    <location>
        <begin position="45"/>
        <end position="59"/>
    </location>
</feature>
<feature type="region of interest" description="Disordered" evidence="1">
    <location>
        <begin position="42"/>
        <end position="67"/>
    </location>
</feature>
<gene>
    <name evidence="2" type="ORF">BHM03_00049732</name>
</gene>
<sequence length="93" mass="10319">VHLVEEDEAMKAIVMNKGREAKLGETGSRSEGELDQRIIGAIGGDTKDDEVRGGRNEDAQKEEEEPIEQCMSNVRLIDAHPLEVGMEVRLMLD</sequence>
<organism evidence="2">
    <name type="scientific">Ensete ventricosum</name>
    <name type="common">Abyssinian banana</name>
    <name type="synonym">Musa ensete</name>
    <dbReference type="NCBI Taxonomy" id="4639"/>
    <lineage>
        <taxon>Eukaryota</taxon>
        <taxon>Viridiplantae</taxon>
        <taxon>Streptophyta</taxon>
        <taxon>Embryophyta</taxon>
        <taxon>Tracheophyta</taxon>
        <taxon>Spermatophyta</taxon>
        <taxon>Magnoliopsida</taxon>
        <taxon>Liliopsida</taxon>
        <taxon>Zingiberales</taxon>
        <taxon>Musaceae</taxon>
        <taxon>Ensete</taxon>
    </lineage>
</organism>